<dbReference type="SUPFAM" id="SSF46785">
    <property type="entry name" value="Winged helix' DNA-binding domain"/>
    <property type="match status" value="1"/>
</dbReference>
<accession>A0ABP8RPL2</accession>
<dbReference type="EMBL" id="BAABGT010000029">
    <property type="protein sequence ID" value="GAA4544416.1"/>
    <property type="molecule type" value="Genomic_DNA"/>
</dbReference>
<name>A0ABP8RPL2_9PSEU</name>
<dbReference type="InterPro" id="IPR036390">
    <property type="entry name" value="WH_DNA-bd_sf"/>
</dbReference>
<protein>
    <submittedName>
        <fullName evidence="2">MarR family transcriptional regulator</fullName>
    </submittedName>
</protein>
<comment type="caution">
    <text evidence="2">The sequence shown here is derived from an EMBL/GenBank/DDBJ whole genome shotgun (WGS) entry which is preliminary data.</text>
</comment>
<keyword evidence="3" id="KW-1185">Reference proteome</keyword>
<dbReference type="PANTHER" id="PTHR33164:SF99">
    <property type="entry name" value="MARR FAMILY REGULATORY PROTEIN"/>
    <property type="match status" value="1"/>
</dbReference>
<dbReference type="InterPro" id="IPR036388">
    <property type="entry name" value="WH-like_DNA-bd_sf"/>
</dbReference>
<dbReference type="PANTHER" id="PTHR33164">
    <property type="entry name" value="TRANSCRIPTIONAL REGULATOR, MARR FAMILY"/>
    <property type="match status" value="1"/>
</dbReference>
<dbReference type="InterPro" id="IPR000835">
    <property type="entry name" value="HTH_MarR-typ"/>
</dbReference>
<reference evidence="3" key="1">
    <citation type="journal article" date="2019" name="Int. J. Syst. Evol. Microbiol.">
        <title>The Global Catalogue of Microorganisms (GCM) 10K type strain sequencing project: providing services to taxonomists for standard genome sequencing and annotation.</title>
        <authorList>
            <consortium name="The Broad Institute Genomics Platform"/>
            <consortium name="The Broad Institute Genome Sequencing Center for Infectious Disease"/>
            <person name="Wu L."/>
            <person name="Ma J."/>
        </authorList>
    </citation>
    <scope>NUCLEOTIDE SEQUENCE [LARGE SCALE GENOMIC DNA]</scope>
    <source>
        <strain evidence="3">JCM 17906</strain>
    </source>
</reference>
<evidence type="ECO:0000313" key="2">
    <source>
        <dbReference type="EMBL" id="GAA4544416.1"/>
    </source>
</evidence>
<dbReference type="PROSITE" id="PS50995">
    <property type="entry name" value="HTH_MARR_2"/>
    <property type="match status" value="1"/>
</dbReference>
<dbReference type="Proteomes" id="UP001501598">
    <property type="component" value="Unassembled WGS sequence"/>
</dbReference>
<feature type="domain" description="HTH marR-type" evidence="1">
    <location>
        <begin position="1"/>
        <end position="136"/>
    </location>
</feature>
<organism evidence="2 3">
    <name type="scientific">Pseudonocardia xishanensis</name>
    <dbReference type="NCBI Taxonomy" id="630995"/>
    <lineage>
        <taxon>Bacteria</taxon>
        <taxon>Bacillati</taxon>
        <taxon>Actinomycetota</taxon>
        <taxon>Actinomycetes</taxon>
        <taxon>Pseudonocardiales</taxon>
        <taxon>Pseudonocardiaceae</taxon>
        <taxon>Pseudonocardia</taxon>
    </lineage>
</organism>
<dbReference type="Gene3D" id="1.10.10.10">
    <property type="entry name" value="Winged helix-like DNA-binding domain superfamily/Winged helix DNA-binding domain"/>
    <property type="match status" value="1"/>
</dbReference>
<dbReference type="Pfam" id="PF12802">
    <property type="entry name" value="MarR_2"/>
    <property type="match status" value="1"/>
</dbReference>
<dbReference type="InterPro" id="IPR039422">
    <property type="entry name" value="MarR/SlyA-like"/>
</dbReference>
<dbReference type="SMART" id="SM00347">
    <property type="entry name" value="HTH_MARR"/>
    <property type="match status" value="1"/>
</dbReference>
<dbReference type="PRINTS" id="PR00598">
    <property type="entry name" value="HTHMARR"/>
</dbReference>
<gene>
    <name evidence="2" type="ORF">GCM10023175_22570</name>
</gene>
<proteinExistence type="predicted"/>
<dbReference type="RefSeq" id="WP_345415688.1">
    <property type="nucleotide sequence ID" value="NZ_BAABGT010000029.1"/>
</dbReference>
<sequence length="145" mass="16323">MRFWRAWIIASTLLDGRLNRDLQDHHGISHTDYGVLVMLSEQEGYRMRMSALAETLAMSKSRLSHQVSRMEKTGLVQRDGDRSDGRGIFACLTPAGRTLLEKAAPTHVEGVRRYVVDLLTESERAQATVFLERVVQGLRAIAPTD</sequence>
<evidence type="ECO:0000313" key="3">
    <source>
        <dbReference type="Proteomes" id="UP001501598"/>
    </source>
</evidence>
<evidence type="ECO:0000259" key="1">
    <source>
        <dbReference type="PROSITE" id="PS50995"/>
    </source>
</evidence>